<accession>A0A1I0RXD7</accession>
<dbReference type="OrthoDB" id="9803470at2"/>
<dbReference type="PROSITE" id="PS01063">
    <property type="entry name" value="SIGMA70_ECF"/>
    <property type="match status" value="1"/>
</dbReference>
<dbReference type="RefSeq" id="WP_089997089.1">
    <property type="nucleotide sequence ID" value="NZ_FOIZ01000002.1"/>
</dbReference>
<reference evidence="9 10" key="1">
    <citation type="submission" date="2016-10" db="EMBL/GenBank/DDBJ databases">
        <authorList>
            <person name="de Groot N.N."/>
        </authorList>
    </citation>
    <scope>NUCLEOTIDE SEQUENCE [LARGE SCALE GENOMIC DNA]</scope>
    <source>
        <strain evidence="9 10">DSM 17925</strain>
    </source>
</reference>
<proteinExistence type="inferred from homology"/>
<dbReference type="SUPFAM" id="SSF88946">
    <property type="entry name" value="Sigma2 domain of RNA polymerase sigma factors"/>
    <property type="match status" value="1"/>
</dbReference>
<name>A0A1I0RXD7_9RHOB</name>
<evidence type="ECO:0000256" key="6">
    <source>
        <dbReference type="RuleBase" id="RU000716"/>
    </source>
</evidence>
<dbReference type="AlphaFoldDB" id="A0A1I0RXD7"/>
<dbReference type="Gene3D" id="1.10.10.10">
    <property type="entry name" value="Winged helix-like DNA-binding domain superfamily/Winged helix DNA-binding domain"/>
    <property type="match status" value="1"/>
</dbReference>
<dbReference type="InterPro" id="IPR013249">
    <property type="entry name" value="RNA_pol_sigma70_r4_t2"/>
</dbReference>
<gene>
    <name evidence="9" type="ORF">SAMN04488515_3464</name>
</gene>
<protein>
    <recommendedName>
        <fullName evidence="6">RNA polymerase sigma factor</fullName>
    </recommendedName>
</protein>
<dbReference type="InterPro" id="IPR007627">
    <property type="entry name" value="RNA_pol_sigma70_r2"/>
</dbReference>
<dbReference type="EMBL" id="FOIZ01000002">
    <property type="protein sequence ID" value="SEW46217.1"/>
    <property type="molecule type" value="Genomic_DNA"/>
</dbReference>
<evidence type="ECO:0000256" key="2">
    <source>
        <dbReference type="ARBA" id="ARBA00023015"/>
    </source>
</evidence>
<dbReference type="Pfam" id="PF04542">
    <property type="entry name" value="Sigma70_r2"/>
    <property type="match status" value="1"/>
</dbReference>
<evidence type="ECO:0000256" key="3">
    <source>
        <dbReference type="ARBA" id="ARBA00023082"/>
    </source>
</evidence>
<dbReference type="InterPro" id="IPR036388">
    <property type="entry name" value="WH-like_DNA-bd_sf"/>
</dbReference>
<evidence type="ECO:0000256" key="4">
    <source>
        <dbReference type="ARBA" id="ARBA00023125"/>
    </source>
</evidence>
<comment type="similarity">
    <text evidence="1 6">Belongs to the sigma-70 factor family. ECF subfamily.</text>
</comment>
<dbReference type="InterPro" id="IPR000838">
    <property type="entry name" value="RNA_pol_sigma70_ECF_CS"/>
</dbReference>
<evidence type="ECO:0000256" key="1">
    <source>
        <dbReference type="ARBA" id="ARBA00010641"/>
    </source>
</evidence>
<dbReference type="InterPro" id="IPR014284">
    <property type="entry name" value="RNA_pol_sigma-70_dom"/>
</dbReference>
<keyword evidence="5 6" id="KW-0804">Transcription</keyword>
<dbReference type="Proteomes" id="UP000199167">
    <property type="component" value="Unassembled WGS sequence"/>
</dbReference>
<feature type="domain" description="RNA polymerase sigma factor 70 region 4 type 2" evidence="8">
    <location>
        <begin position="113"/>
        <end position="165"/>
    </location>
</feature>
<evidence type="ECO:0000259" key="8">
    <source>
        <dbReference type="Pfam" id="PF08281"/>
    </source>
</evidence>
<keyword evidence="4 6" id="KW-0238">DNA-binding</keyword>
<feature type="domain" description="RNA polymerase sigma-70 region 2" evidence="7">
    <location>
        <begin position="23"/>
        <end position="87"/>
    </location>
</feature>
<evidence type="ECO:0000256" key="5">
    <source>
        <dbReference type="ARBA" id="ARBA00023163"/>
    </source>
</evidence>
<dbReference type="PANTHER" id="PTHR43133:SF25">
    <property type="entry name" value="RNA POLYMERASE SIGMA FACTOR RFAY-RELATED"/>
    <property type="match status" value="1"/>
</dbReference>
<evidence type="ECO:0000313" key="10">
    <source>
        <dbReference type="Proteomes" id="UP000199167"/>
    </source>
</evidence>
<dbReference type="PANTHER" id="PTHR43133">
    <property type="entry name" value="RNA POLYMERASE ECF-TYPE SIGMA FACTO"/>
    <property type="match status" value="1"/>
</dbReference>
<dbReference type="InterPro" id="IPR039425">
    <property type="entry name" value="RNA_pol_sigma-70-like"/>
</dbReference>
<evidence type="ECO:0000313" key="9">
    <source>
        <dbReference type="EMBL" id="SEW46217.1"/>
    </source>
</evidence>
<sequence>MTHKRKQAKPPDRSDDPKDDIITHLPALRAYALALARNPTLADDLVQDTIVKAWTHMHQFAPGTNMGAWLFRILRNCFFSDLRKRKWEVGNPVGFDLDTLSVKPDHDGRLQLRDFYRAFEQLPFAQRETLALLAGAGYSYDEVAVICGVAPGTIKSRANRARRRLADMLALDESGAVPLTDPITLAIITRR</sequence>
<keyword evidence="3 6" id="KW-0731">Sigma factor</keyword>
<dbReference type="Pfam" id="PF08281">
    <property type="entry name" value="Sigma70_r4_2"/>
    <property type="match status" value="1"/>
</dbReference>
<dbReference type="GO" id="GO:0006352">
    <property type="term" value="P:DNA-templated transcription initiation"/>
    <property type="evidence" value="ECO:0007669"/>
    <property type="project" value="InterPro"/>
</dbReference>
<dbReference type="NCBIfam" id="TIGR02937">
    <property type="entry name" value="sigma70-ECF"/>
    <property type="match status" value="1"/>
</dbReference>
<dbReference type="STRING" id="364200.SAMN04488515_3464"/>
<dbReference type="GO" id="GO:0016987">
    <property type="term" value="F:sigma factor activity"/>
    <property type="evidence" value="ECO:0007669"/>
    <property type="project" value="UniProtKB-KW"/>
</dbReference>
<dbReference type="InterPro" id="IPR013324">
    <property type="entry name" value="RNA_pol_sigma_r3/r4-like"/>
</dbReference>
<evidence type="ECO:0000259" key="7">
    <source>
        <dbReference type="Pfam" id="PF04542"/>
    </source>
</evidence>
<dbReference type="GO" id="GO:0003677">
    <property type="term" value="F:DNA binding"/>
    <property type="evidence" value="ECO:0007669"/>
    <property type="project" value="UniProtKB-KW"/>
</dbReference>
<dbReference type="InterPro" id="IPR013325">
    <property type="entry name" value="RNA_pol_sigma_r2"/>
</dbReference>
<keyword evidence="2 6" id="KW-0805">Transcription regulation</keyword>
<organism evidence="9 10">
    <name type="scientific">Cognatiyoonia koreensis</name>
    <dbReference type="NCBI Taxonomy" id="364200"/>
    <lineage>
        <taxon>Bacteria</taxon>
        <taxon>Pseudomonadati</taxon>
        <taxon>Pseudomonadota</taxon>
        <taxon>Alphaproteobacteria</taxon>
        <taxon>Rhodobacterales</taxon>
        <taxon>Paracoccaceae</taxon>
        <taxon>Cognatiyoonia</taxon>
    </lineage>
</organism>
<keyword evidence="10" id="KW-1185">Reference proteome</keyword>
<dbReference type="Gene3D" id="1.10.1740.10">
    <property type="match status" value="1"/>
</dbReference>
<dbReference type="SUPFAM" id="SSF88659">
    <property type="entry name" value="Sigma3 and sigma4 domains of RNA polymerase sigma factors"/>
    <property type="match status" value="1"/>
</dbReference>